<feature type="repeat" description="Solcar" evidence="10">
    <location>
        <begin position="210"/>
        <end position="297"/>
    </location>
</feature>
<protein>
    <submittedName>
        <fullName evidence="12">Mitochondrial aspartate-glutamate transporter agc1</fullName>
    </submittedName>
</protein>
<comment type="subcellular location">
    <subcellularLocation>
        <location evidence="1">Mitochondrion inner membrane</location>
        <topology evidence="1">Multi-pass membrane protein</topology>
    </subcellularLocation>
</comment>
<evidence type="ECO:0000313" key="12">
    <source>
        <dbReference type="EMBL" id="KAJ1989702.1"/>
    </source>
</evidence>
<evidence type="ECO:0000256" key="1">
    <source>
        <dbReference type="ARBA" id="ARBA00004448"/>
    </source>
</evidence>
<keyword evidence="7" id="KW-1133">Transmembrane helix</keyword>
<comment type="caution">
    <text evidence="12">The sequence shown here is derived from an EMBL/GenBank/DDBJ whole genome shotgun (WGS) entry which is preliminary data.</text>
</comment>
<keyword evidence="5" id="KW-0677">Repeat</keyword>
<keyword evidence="9 10" id="KW-0472">Membrane</keyword>
<evidence type="ECO:0000256" key="7">
    <source>
        <dbReference type="ARBA" id="ARBA00022989"/>
    </source>
</evidence>
<dbReference type="Proteomes" id="UP001151295">
    <property type="component" value="Unassembled WGS sequence"/>
</dbReference>
<dbReference type="PANTHER" id="PTHR45678:SF15">
    <property type="entry name" value="MITOCHONDRIAL SUBSTRATE CARRIER FAMILY PROTEIN X"/>
    <property type="match status" value="1"/>
</dbReference>
<keyword evidence="3 11" id="KW-0813">Transport</keyword>
<organism evidence="12 13">
    <name type="scientific">Coemansia umbellata</name>
    <dbReference type="NCBI Taxonomy" id="1424467"/>
    <lineage>
        <taxon>Eukaryota</taxon>
        <taxon>Fungi</taxon>
        <taxon>Fungi incertae sedis</taxon>
        <taxon>Zoopagomycota</taxon>
        <taxon>Kickxellomycotina</taxon>
        <taxon>Kickxellomycetes</taxon>
        <taxon>Kickxellales</taxon>
        <taxon>Kickxellaceae</taxon>
        <taxon>Coemansia</taxon>
    </lineage>
</organism>
<evidence type="ECO:0000256" key="11">
    <source>
        <dbReference type="RuleBase" id="RU000488"/>
    </source>
</evidence>
<dbReference type="PANTHER" id="PTHR45678">
    <property type="entry name" value="MITOCHONDRIAL 2-OXODICARBOXYLATE CARRIER 1-RELATED"/>
    <property type="match status" value="1"/>
</dbReference>
<evidence type="ECO:0000256" key="8">
    <source>
        <dbReference type="ARBA" id="ARBA00023128"/>
    </source>
</evidence>
<evidence type="ECO:0000256" key="4">
    <source>
        <dbReference type="ARBA" id="ARBA00022692"/>
    </source>
</evidence>
<evidence type="ECO:0000256" key="10">
    <source>
        <dbReference type="PROSITE-ProRule" id="PRU00282"/>
    </source>
</evidence>
<dbReference type="EMBL" id="JANBQD010000063">
    <property type="protein sequence ID" value="KAJ1989702.1"/>
    <property type="molecule type" value="Genomic_DNA"/>
</dbReference>
<keyword evidence="6" id="KW-0999">Mitochondrion inner membrane</keyword>
<name>A0ABQ8PI44_9FUNG</name>
<dbReference type="PROSITE" id="PS50920">
    <property type="entry name" value="SOLCAR"/>
    <property type="match status" value="3"/>
</dbReference>
<comment type="similarity">
    <text evidence="2 11">Belongs to the mitochondrial carrier (TC 2.A.29) family.</text>
</comment>
<dbReference type="PRINTS" id="PR00926">
    <property type="entry name" value="MITOCARRIER"/>
</dbReference>
<keyword evidence="4 10" id="KW-0812">Transmembrane</keyword>
<sequence>MAMANKETAELGPTPAVRLLAKLGNGAVAGITGVSIIFPLDMVKTRLQNQKPVNGRLPYASGIDCFSKIVRTEGVRGLYRGLVPNLMGVTPEKAIKLAVNDIMRGVLATQANTTSDKLPVMYGAVAGATAGLCQVVATNPMEIVKIQMQVSQGSNSTAMGIARSLGPRGLYKGTAATLLRDVPFSLLFFPLQALLAQKIHRRVNGDGGRPATLCVLAGSTVAGIIAAGAVTPADVVKTRLQSSSQPVPPYRGVVDCATRIAGTEGPRAFFKGVVPRCLTMAPLFGIALMMYDLQQKILGW</sequence>
<keyword evidence="8" id="KW-0496">Mitochondrion</keyword>
<accession>A0ABQ8PI44</accession>
<dbReference type="InterPro" id="IPR018108">
    <property type="entry name" value="MCP_transmembrane"/>
</dbReference>
<evidence type="ECO:0000256" key="5">
    <source>
        <dbReference type="ARBA" id="ARBA00022737"/>
    </source>
</evidence>
<evidence type="ECO:0000256" key="2">
    <source>
        <dbReference type="ARBA" id="ARBA00006375"/>
    </source>
</evidence>
<evidence type="ECO:0000256" key="3">
    <source>
        <dbReference type="ARBA" id="ARBA00022448"/>
    </source>
</evidence>
<keyword evidence="13" id="KW-1185">Reference proteome</keyword>
<gene>
    <name evidence="12" type="primary">AGC1_1</name>
    <name evidence="12" type="ORF">EDC05_004500</name>
</gene>
<dbReference type="Pfam" id="PF00153">
    <property type="entry name" value="Mito_carr"/>
    <property type="match status" value="3"/>
</dbReference>
<dbReference type="InterPro" id="IPR002067">
    <property type="entry name" value="MCP"/>
</dbReference>
<dbReference type="InterPro" id="IPR023395">
    <property type="entry name" value="MCP_dom_sf"/>
</dbReference>
<evidence type="ECO:0000313" key="13">
    <source>
        <dbReference type="Proteomes" id="UP001151295"/>
    </source>
</evidence>
<proteinExistence type="inferred from homology"/>
<dbReference type="InterPro" id="IPR051028">
    <property type="entry name" value="Mito_Solute_Carrier"/>
</dbReference>
<evidence type="ECO:0000256" key="6">
    <source>
        <dbReference type="ARBA" id="ARBA00022792"/>
    </source>
</evidence>
<reference evidence="12" key="1">
    <citation type="submission" date="2022-07" db="EMBL/GenBank/DDBJ databases">
        <title>Phylogenomic reconstructions and comparative analyses of Kickxellomycotina fungi.</title>
        <authorList>
            <person name="Reynolds N.K."/>
            <person name="Stajich J.E."/>
            <person name="Barry K."/>
            <person name="Grigoriev I.V."/>
            <person name="Crous P."/>
            <person name="Smith M.E."/>
        </authorList>
    </citation>
    <scope>NUCLEOTIDE SEQUENCE</scope>
    <source>
        <strain evidence="12">BCRC 34882</strain>
    </source>
</reference>
<evidence type="ECO:0000256" key="9">
    <source>
        <dbReference type="ARBA" id="ARBA00023136"/>
    </source>
</evidence>
<dbReference type="Gene3D" id="1.50.40.10">
    <property type="entry name" value="Mitochondrial carrier domain"/>
    <property type="match status" value="1"/>
</dbReference>
<feature type="repeat" description="Solcar" evidence="10">
    <location>
        <begin position="17"/>
        <end position="106"/>
    </location>
</feature>
<dbReference type="SUPFAM" id="SSF103506">
    <property type="entry name" value="Mitochondrial carrier"/>
    <property type="match status" value="1"/>
</dbReference>
<feature type="repeat" description="Solcar" evidence="10">
    <location>
        <begin position="118"/>
        <end position="198"/>
    </location>
</feature>